<dbReference type="Proteomes" id="UP001498476">
    <property type="component" value="Unassembled WGS sequence"/>
</dbReference>
<evidence type="ECO:0000256" key="1">
    <source>
        <dbReference type="SAM" id="MobiDB-lite"/>
    </source>
</evidence>
<evidence type="ECO:0000313" key="3">
    <source>
        <dbReference type="Proteomes" id="UP001498476"/>
    </source>
</evidence>
<feature type="compositionally biased region" description="Polar residues" evidence="1">
    <location>
        <begin position="1002"/>
        <end position="1013"/>
    </location>
</feature>
<proteinExistence type="predicted"/>
<feature type="region of interest" description="Disordered" evidence="1">
    <location>
        <begin position="135"/>
        <end position="164"/>
    </location>
</feature>
<feature type="region of interest" description="Disordered" evidence="1">
    <location>
        <begin position="692"/>
        <end position="867"/>
    </location>
</feature>
<protein>
    <submittedName>
        <fullName evidence="2">Uncharacterized protein</fullName>
    </submittedName>
</protein>
<organism evidence="2 3">
    <name type="scientific">Neonectria punicea</name>
    <dbReference type="NCBI Taxonomy" id="979145"/>
    <lineage>
        <taxon>Eukaryota</taxon>
        <taxon>Fungi</taxon>
        <taxon>Dikarya</taxon>
        <taxon>Ascomycota</taxon>
        <taxon>Pezizomycotina</taxon>
        <taxon>Sordariomycetes</taxon>
        <taxon>Hypocreomycetidae</taxon>
        <taxon>Hypocreales</taxon>
        <taxon>Nectriaceae</taxon>
        <taxon>Neonectria</taxon>
    </lineage>
</organism>
<feature type="region of interest" description="Disordered" evidence="1">
    <location>
        <begin position="879"/>
        <end position="1053"/>
    </location>
</feature>
<keyword evidence="3" id="KW-1185">Reference proteome</keyword>
<feature type="compositionally biased region" description="Low complexity" evidence="1">
    <location>
        <begin position="625"/>
        <end position="635"/>
    </location>
</feature>
<dbReference type="EMBL" id="JAZAVJ010000187">
    <property type="protein sequence ID" value="KAK7408432.1"/>
    <property type="molecule type" value="Genomic_DNA"/>
</dbReference>
<feature type="compositionally biased region" description="Low complexity" evidence="1">
    <location>
        <begin position="733"/>
        <end position="743"/>
    </location>
</feature>
<feature type="compositionally biased region" description="Low complexity" evidence="1">
    <location>
        <begin position="1040"/>
        <end position="1053"/>
    </location>
</feature>
<feature type="compositionally biased region" description="Polar residues" evidence="1">
    <location>
        <begin position="784"/>
        <end position="799"/>
    </location>
</feature>
<gene>
    <name evidence="2" type="ORF">QQX98_009417</name>
</gene>
<accession>A0ABR1GSF3</accession>
<feature type="region of interest" description="Disordered" evidence="1">
    <location>
        <begin position="625"/>
        <end position="680"/>
    </location>
</feature>
<feature type="compositionally biased region" description="Basic and acidic residues" evidence="1">
    <location>
        <begin position="826"/>
        <end position="836"/>
    </location>
</feature>
<feature type="compositionally biased region" description="Polar residues" evidence="1">
    <location>
        <begin position="142"/>
        <end position="162"/>
    </location>
</feature>
<feature type="compositionally biased region" description="Polar residues" evidence="1">
    <location>
        <begin position="937"/>
        <end position="954"/>
    </location>
</feature>
<sequence length="1053" mass="115228">MDNPDPPTALQIGRAMMECVLQWNRDMDDMKSPGRLYQEQVDALRNKAKQDWARMASHPDCEDSEALLESIMGVGGQLRDLEADHAATIERDTEAHMARVDARLGILFDEITDKFGFSLAVQRIQQRQTNLAKSGLPVDSVPASQTHSALHGTESQHTTIQPDAQAADRRVREVDMTNATQLGRTTTRTDVEIRKATVSDSDDSDAQEFVDSTVLSEFHFRDINTPEAEDTIELPDLRMFNANLQEPNDTTTSQMRVQTPMTAVPKAENAVNVPVSTPSNKRKKSINSSPKNTPKRARTSQSQSLQFPRTIDYEEVFQDGDAAIKHTIVRFENEWYILQCVEHGLTFKDKPIHAAAKHLRGKAHHGISGGHSLAIKHLGFRVLNCSEDLAEKNNEVTIEALRKGYSPVTTISRRAAPYPALDEYFDPDEYSNPDEYFALRECFSLEEFDEQEDATYKGKNPVGRSSNGRNARNKKAKFEGIIDPKPGDIYSGFYFGSKVWYAVLVLSGVGADMDMDIGMPGTMQELGLTEPLPPCCDFDTQTGLLSWRKGYEDGGPFVNERQFPVLYFDGLAFPDRSSVGWLEAKNLAPLDMNSPTFQLVPNYKSVVRFLKNRAARRTEAAALGSTGLTGGTKTAPADTEMVDLGETPVTDGAAPAERMQDTRTEPPQSEIPQIEPQLIKQEEVDEIARPVQEKGGHAGCGSSDTAQRDPLPTHNQKVAEGSSAAGPQFNDGPLLPDALPAPDELGKLSNELPPSELEVFSYDGTSNHIQSRLEPYDIPGVEQAASTDESSVSGPNNSALRHESKPDPGSQQSHVSPYAASIGSDSTDRSSSEATEHPPAPVDKPAVPSSASSVPPQTQEKPTVLDEALLMETAMEVIGTVLHDDDLYWEITRIGPSPREEEEDDSGDSQTTELPAQSPTAGQLQERTPLPEAEQPSGATSGQPTDTAQLTSTARPMDTDQLARTAQPVSTTQPTPDLPQPSTNSAGQNGQTEPTFPKGSILRQTQDLLPMTTSEHDHLSNMPAPQVHPVPEALPYLHYRSSNRVNSKSSSRP</sequence>
<comment type="caution">
    <text evidence="2">The sequence shown here is derived from an EMBL/GenBank/DDBJ whole genome shotgun (WGS) entry which is preliminary data.</text>
</comment>
<reference evidence="2 3" key="1">
    <citation type="journal article" date="2025" name="Microbiol. Resour. Announc.">
        <title>Draft genome sequences for Neonectria magnoliae and Neonectria punicea, canker pathogens of Liriodendron tulipifera and Acer saccharum in West Virginia.</title>
        <authorList>
            <person name="Petronek H.M."/>
            <person name="Kasson M.T."/>
            <person name="Metheny A.M."/>
            <person name="Stauder C.M."/>
            <person name="Lovett B."/>
            <person name="Lynch S.C."/>
            <person name="Garnas J.R."/>
            <person name="Kasson L.R."/>
            <person name="Stajich J.E."/>
        </authorList>
    </citation>
    <scope>NUCLEOTIDE SEQUENCE [LARGE SCALE GENOMIC DNA]</scope>
    <source>
        <strain evidence="2 3">NRRL 64653</strain>
    </source>
</reference>
<feature type="compositionally biased region" description="Low complexity" evidence="1">
    <location>
        <begin position="665"/>
        <end position="679"/>
    </location>
</feature>
<feature type="region of interest" description="Disordered" evidence="1">
    <location>
        <begin position="262"/>
        <end position="305"/>
    </location>
</feature>
<feature type="compositionally biased region" description="Low complexity" evidence="1">
    <location>
        <begin position="843"/>
        <end position="856"/>
    </location>
</feature>
<feature type="compositionally biased region" description="Polar residues" evidence="1">
    <location>
        <begin position="962"/>
        <end position="994"/>
    </location>
</feature>
<feature type="compositionally biased region" description="Polar residues" evidence="1">
    <location>
        <begin position="908"/>
        <end position="926"/>
    </location>
</feature>
<name>A0ABR1GSF3_9HYPO</name>
<evidence type="ECO:0000313" key="2">
    <source>
        <dbReference type="EMBL" id="KAK7408432.1"/>
    </source>
</evidence>